<dbReference type="STRING" id="1073089.A0A1L9RXI7"/>
<evidence type="ECO:0000313" key="2">
    <source>
        <dbReference type="Proteomes" id="UP000184383"/>
    </source>
</evidence>
<name>A0A1L9RXI7_ASPWE</name>
<dbReference type="EMBL" id="KV878210">
    <property type="protein sequence ID" value="OJJ39594.1"/>
    <property type="molecule type" value="Genomic_DNA"/>
</dbReference>
<proteinExistence type="predicted"/>
<dbReference type="RefSeq" id="XP_040693270.1">
    <property type="nucleotide sequence ID" value="XM_040830461.1"/>
</dbReference>
<dbReference type="OrthoDB" id="2104739at2759"/>
<dbReference type="GeneID" id="63746309"/>
<keyword evidence="2" id="KW-1185">Reference proteome</keyword>
<sequence>MPYILYTKSHLVIIRSSFPTHPVQHYLNTKQLTLLYTEAVEERLRNYQHLNTDDDTVTVLQETFNYLSAQGRINVLEDVRHCENDHQLRQLAKRITYKLLIPIKVAGWQSSRTYDIEESTEIENQKRLHAQCLQRDGHMCVVSGCLDYEQCKALPRNAKIADLEVTHIIPPTLGISAFIWSNIHRYFPGVQFQPNERVDRLENTMMPANELRRQFSKFRWTLETTDSVHEYTIKTFRLSANIVLPDDRDS</sequence>
<reference evidence="2" key="1">
    <citation type="journal article" date="2017" name="Genome Biol.">
        <title>Comparative genomics reveals high biological diversity and specific adaptations in the industrially and medically important fungal genus Aspergillus.</title>
        <authorList>
            <person name="de Vries R.P."/>
            <person name="Riley R."/>
            <person name="Wiebenga A."/>
            <person name="Aguilar-Osorio G."/>
            <person name="Amillis S."/>
            <person name="Uchima C.A."/>
            <person name="Anderluh G."/>
            <person name="Asadollahi M."/>
            <person name="Askin M."/>
            <person name="Barry K."/>
            <person name="Battaglia E."/>
            <person name="Bayram O."/>
            <person name="Benocci T."/>
            <person name="Braus-Stromeyer S.A."/>
            <person name="Caldana C."/>
            <person name="Canovas D."/>
            <person name="Cerqueira G.C."/>
            <person name="Chen F."/>
            <person name="Chen W."/>
            <person name="Choi C."/>
            <person name="Clum A."/>
            <person name="Dos Santos R.A."/>
            <person name="Damasio A.R."/>
            <person name="Diallinas G."/>
            <person name="Emri T."/>
            <person name="Fekete E."/>
            <person name="Flipphi M."/>
            <person name="Freyberg S."/>
            <person name="Gallo A."/>
            <person name="Gournas C."/>
            <person name="Habgood R."/>
            <person name="Hainaut M."/>
            <person name="Harispe M.L."/>
            <person name="Henrissat B."/>
            <person name="Hilden K.S."/>
            <person name="Hope R."/>
            <person name="Hossain A."/>
            <person name="Karabika E."/>
            <person name="Karaffa L."/>
            <person name="Karanyi Z."/>
            <person name="Krasevec N."/>
            <person name="Kuo A."/>
            <person name="Kusch H."/>
            <person name="LaButti K."/>
            <person name="Lagendijk E.L."/>
            <person name="Lapidus A."/>
            <person name="Levasseur A."/>
            <person name="Lindquist E."/>
            <person name="Lipzen A."/>
            <person name="Logrieco A.F."/>
            <person name="MacCabe A."/>
            <person name="Maekelae M.R."/>
            <person name="Malavazi I."/>
            <person name="Melin P."/>
            <person name="Meyer V."/>
            <person name="Mielnichuk N."/>
            <person name="Miskei M."/>
            <person name="Molnar A.P."/>
            <person name="Mule G."/>
            <person name="Ngan C.Y."/>
            <person name="Orejas M."/>
            <person name="Orosz E."/>
            <person name="Ouedraogo J.P."/>
            <person name="Overkamp K.M."/>
            <person name="Park H.-S."/>
            <person name="Perrone G."/>
            <person name="Piumi F."/>
            <person name="Punt P.J."/>
            <person name="Ram A.F."/>
            <person name="Ramon A."/>
            <person name="Rauscher S."/>
            <person name="Record E."/>
            <person name="Riano-Pachon D.M."/>
            <person name="Robert V."/>
            <person name="Roehrig J."/>
            <person name="Ruller R."/>
            <person name="Salamov A."/>
            <person name="Salih N.S."/>
            <person name="Samson R.A."/>
            <person name="Sandor E."/>
            <person name="Sanguinetti M."/>
            <person name="Schuetze T."/>
            <person name="Sepcic K."/>
            <person name="Shelest E."/>
            <person name="Sherlock G."/>
            <person name="Sophianopoulou V."/>
            <person name="Squina F.M."/>
            <person name="Sun H."/>
            <person name="Susca A."/>
            <person name="Todd R.B."/>
            <person name="Tsang A."/>
            <person name="Unkles S.E."/>
            <person name="van de Wiele N."/>
            <person name="van Rossen-Uffink D."/>
            <person name="Oliveira J.V."/>
            <person name="Vesth T.C."/>
            <person name="Visser J."/>
            <person name="Yu J.-H."/>
            <person name="Zhou M."/>
            <person name="Andersen M.R."/>
            <person name="Archer D.B."/>
            <person name="Baker S.E."/>
            <person name="Benoit I."/>
            <person name="Brakhage A.A."/>
            <person name="Braus G.H."/>
            <person name="Fischer R."/>
            <person name="Frisvad J.C."/>
            <person name="Goldman G.H."/>
            <person name="Houbraken J."/>
            <person name="Oakley B."/>
            <person name="Pocsi I."/>
            <person name="Scazzocchio C."/>
            <person name="Seiboth B."/>
            <person name="vanKuyk P.A."/>
            <person name="Wortman J."/>
            <person name="Dyer P.S."/>
            <person name="Grigoriev I.V."/>
        </authorList>
    </citation>
    <scope>NUCLEOTIDE SEQUENCE [LARGE SCALE GENOMIC DNA]</scope>
    <source>
        <strain evidence="2">DTO 134E9</strain>
    </source>
</reference>
<protein>
    <submittedName>
        <fullName evidence="1">Uncharacterized protein</fullName>
    </submittedName>
</protein>
<dbReference type="AlphaFoldDB" id="A0A1L9RXI7"/>
<dbReference type="VEuPathDB" id="FungiDB:ASPWEDRAFT_169431"/>
<organism evidence="1 2">
    <name type="scientific">Aspergillus wentii DTO 134E9</name>
    <dbReference type="NCBI Taxonomy" id="1073089"/>
    <lineage>
        <taxon>Eukaryota</taxon>
        <taxon>Fungi</taxon>
        <taxon>Dikarya</taxon>
        <taxon>Ascomycota</taxon>
        <taxon>Pezizomycotina</taxon>
        <taxon>Eurotiomycetes</taxon>
        <taxon>Eurotiomycetidae</taxon>
        <taxon>Eurotiales</taxon>
        <taxon>Aspergillaceae</taxon>
        <taxon>Aspergillus</taxon>
        <taxon>Aspergillus subgen. Cremei</taxon>
    </lineage>
</organism>
<dbReference type="Proteomes" id="UP000184383">
    <property type="component" value="Unassembled WGS sequence"/>
</dbReference>
<evidence type="ECO:0000313" key="1">
    <source>
        <dbReference type="EMBL" id="OJJ39594.1"/>
    </source>
</evidence>
<gene>
    <name evidence="1" type="ORF">ASPWEDRAFT_169431</name>
</gene>
<accession>A0A1L9RXI7</accession>